<sequence>MTPLFKKLPLLLAVPFLTFSCDVMELVKPEEAPAVEEGITYAINTGGHETTNPIKVLSTNSLRFDVQFDSTAIYATKDPSNQADINKLYGMSDCGTFHHDNSARFGWRWYKNKLELHAYSYNGGKNTSTFITAIDLKKNYTCELTLTESKYIYKVGEKTVEHARACNGEGKGYQLYPYFGGDETAPHDIKIKIKVLK</sequence>
<dbReference type="Proteomes" id="UP000659698">
    <property type="component" value="Unassembled WGS sequence"/>
</dbReference>
<gene>
    <name evidence="1" type="ORF">H7U12_18570</name>
</gene>
<organism evidence="1 2">
    <name type="scientific">Rufibacter sediminis</name>
    <dbReference type="NCBI Taxonomy" id="2762756"/>
    <lineage>
        <taxon>Bacteria</taxon>
        <taxon>Pseudomonadati</taxon>
        <taxon>Bacteroidota</taxon>
        <taxon>Cytophagia</taxon>
        <taxon>Cytophagales</taxon>
        <taxon>Hymenobacteraceae</taxon>
        <taxon>Rufibacter</taxon>
    </lineage>
</organism>
<evidence type="ECO:0000313" key="1">
    <source>
        <dbReference type="EMBL" id="MBC3541707.1"/>
    </source>
</evidence>
<proteinExistence type="predicted"/>
<evidence type="ECO:0000313" key="2">
    <source>
        <dbReference type="Proteomes" id="UP000659698"/>
    </source>
</evidence>
<keyword evidence="2" id="KW-1185">Reference proteome</keyword>
<name>A0ABR6VWY8_9BACT</name>
<protein>
    <recommendedName>
        <fullName evidence="3">Lipoprotein</fullName>
    </recommendedName>
</protein>
<accession>A0ABR6VWY8</accession>
<comment type="caution">
    <text evidence="1">The sequence shown here is derived from an EMBL/GenBank/DDBJ whole genome shotgun (WGS) entry which is preliminary data.</text>
</comment>
<dbReference type="PROSITE" id="PS51257">
    <property type="entry name" value="PROKAR_LIPOPROTEIN"/>
    <property type="match status" value="1"/>
</dbReference>
<reference evidence="1 2" key="1">
    <citation type="journal article" date="2019" name="Int. J. Syst. Evol. Microbiol.">
        <title>Rufibacter sediminis sp. nov., isolated from freshwater lake sediment.</title>
        <authorList>
            <person name="Qu J.H."/>
            <person name="Zhang L.J."/>
            <person name="Fu Y.H."/>
            <person name="Li H.F."/>
        </authorList>
    </citation>
    <scope>NUCLEOTIDE SEQUENCE [LARGE SCALE GENOMIC DNA]</scope>
    <source>
        <strain evidence="1 2">H-1</strain>
    </source>
</reference>
<evidence type="ECO:0008006" key="3">
    <source>
        <dbReference type="Google" id="ProtNLM"/>
    </source>
</evidence>
<dbReference type="EMBL" id="JACOAF010000042">
    <property type="protein sequence ID" value="MBC3541707.1"/>
    <property type="molecule type" value="Genomic_DNA"/>
</dbReference>
<dbReference type="RefSeq" id="WP_186640879.1">
    <property type="nucleotide sequence ID" value="NZ_JACOAF010000042.1"/>
</dbReference>